<dbReference type="RefSeq" id="WP_404546053.1">
    <property type="nucleotide sequence ID" value="NZ_JADIKJ010000005.1"/>
</dbReference>
<comment type="cofactor">
    <cofactor evidence="1 7">
        <name>pyridoxal 5'-phosphate</name>
        <dbReference type="ChEBI" id="CHEBI:597326"/>
    </cofactor>
</comment>
<dbReference type="Gene3D" id="3.40.640.10">
    <property type="entry name" value="Type I PLP-dependent aspartate aminotransferase-like (Major domain)"/>
    <property type="match status" value="1"/>
</dbReference>
<evidence type="ECO:0000256" key="7">
    <source>
        <dbReference type="HAMAP-Rule" id="MF_00375"/>
    </source>
</evidence>
<dbReference type="InterPro" id="IPR015424">
    <property type="entry name" value="PyrdxlP-dep_Trfase"/>
</dbReference>
<comment type="subunit">
    <text evidence="7">Homodimer.</text>
</comment>
<dbReference type="PANTHER" id="PTHR43713:SF3">
    <property type="entry name" value="GLUTAMATE-1-SEMIALDEHYDE 2,1-AMINOMUTASE 1, CHLOROPLASTIC-RELATED"/>
    <property type="match status" value="1"/>
</dbReference>
<dbReference type="CDD" id="cd00610">
    <property type="entry name" value="OAT_like"/>
    <property type="match status" value="1"/>
</dbReference>
<evidence type="ECO:0000256" key="1">
    <source>
        <dbReference type="ARBA" id="ARBA00001933"/>
    </source>
</evidence>
<dbReference type="InterPro" id="IPR015421">
    <property type="entry name" value="PyrdxlP-dep_Trfase_major"/>
</dbReference>
<comment type="caution">
    <text evidence="8">The sequence shown here is derived from an EMBL/GenBank/DDBJ whole genome shotgun (WGS) entry which is preliminary data.</text>
</comment>
<keyword evidence="9" id="KW-1185">Reference proteome</keyword>
<dbReference type="PROSITE" id="PS00600">
    <property type="entry name" value="AA_TRANSFER_CLASS_3"/>
    <property type="match status" value="1"/>
</dbReference>
<evidence type="ECO:0000313" key="8">
    <source>
        <dbReference type="EMBL" id="MFK2899856.1"/>
    </source>
</evidence>
<keyword evidence="6 7" id="KW-0627">Porphyrin biosynthesis</keyword>
<evidence type="ECO:0000256" key="4">
    <source>
        <dbReference type="ARBA" id="ARBA00022898"/>
    </source>
</evidence>
<evidence type="ECO:0000256" key="5">
    <source>
        <dbReference type="ARBA" id="ARBA00023235"/>
    </source>
</evidence>
<comment type="similarity">
    <text evidence="3 7">Belongs to the class-III pyridoxal-phosphate-dependent aminotransferase family. HemL subfamily.</text>
</comment>
<feature type="modified residue" description="N6-(pyridoxal phosphate)lysine" evidence="7">
    <location>
        <position position="264"/>
    </location>
</feature>
<dbReference type="Gene3D" id="3.90.1150.10">
    <property type="entry name" value="Aspartate Aminotransferase, domain 1"/>
    <property type="match status" value="1"/>
</dbReference>
<dbReference type="InterPro" id="IPR049704">
    <property type="entry name" value="Aminotrans_3_PPA_site"/>
</dbReference>
<evidence type="ECO:0000256" key="6">
    <source>
        <dbReference type="ARBA" id="ARBA00023244"/>
    </source>
</evidence>
<organism evidence="8 9">
    <name type="scientific">Dyella jejuensis</name>
    <dbReference type="NCBI Taxonomy" id="1432009"/>
    <lineage>
        <taxon>Bacteria</taxon>
        <taxon>Pseudomonadati</taxon>
        <taxon>Pseudomonadota</taxon>
        <taxon>Gammaproteobacteria</taxon>
        <taxon>Lysobacterales</taxon>
        <taxon>Rhodanobacteraceae</taxon>
        <taxon>Dyella</taxon>
    </lineage>
</organism>
<comment type="subcellular location">
    <subcellularLocation>
        <location evidence="7">Cytoplasm</location>
    </subcellularLocation>
</comment>
<evidence type="ECO:0000256" key="3">
    <source>
        <dbReference type="ARBA" id="ARBA00008981"/>
    </source>
</evidence>
<dbReference type="HAMAP" id="MF_00375">
    <property type="entry name" value="HemL_aminotrans_3"/>
    <property type="match status" value="1"/>
</dbReference>
<comment type="catalytic activity">
    <reaction evidence="7">
        <text>(S)-4-amino-5-oxopentanoate = 5-aminolevulinate</text>
        <dbReference type="Rhea" id="RHEA:14265"/>
        <dbReference type="ChEBI" id="CHEBI:57501"/>
        <dbReference type="ChEBI" id="CHEBI:356416"/>
        <dbReference type="EC" id="5.4.3.8"/>
    </reaction>
</comment>
<dbReference type="Proteomes" id="UP001620461">
    <property type="component" value="Unassembled WGS sequence"/>
</dbReference>
<sequence>MTNHALFQRALPLIPGGVNSPVRAFKSVGGEPFFTARADRAYLWDVEGKRYIDYVGSWGPMVVGHNHPHVRAAVERAIQNGLSFGTPCPAEVAMAETIVRLVPSIDMVRMVNSGTEATMSAIRLARGATGRTKIVKFEGCYHGHGDSFLVKAGSGALTFGVPTSPGVPKANADLTLTLPYNDFQAAQALFAEHGSDIAGLIIEPVAGNMNCIAPKEGYLQGLRELCTRHGTLLIFDEVMTGFRVALGGAQAHYGVTPDLTTFGKIIGGGMPVGAYGGRRDLMEQIAPAGPIYQAGTLSGNPVAMAAGLAMLELVQEPGFYDTLSARTRLLTDGLQAVADGEGIPFSTNRVGGMFGLFFTREKVGSYAQALAADTNMFNRFFHGMLERGVYLAPSAFEAGFLSSAHSDEDIAATLDAARGAMRLAREG</sequence>
<keyword evidence="7" id="KW-0963">Cytoplasm</keyword>
<dbReference type="SUPFAM" id="SSF53383">
    <property type="entry name" value="PLP-dependent transferases"/>
    <property type="match status" value="1"/>
</dbReference>
<keyword evidence="5 7" id="KW-0413">Isomerase</keyword>
<dbReference type="Pfam" id="PF00202">
    <property type="entry name" value="Aminotran_3"/>
    <property type="match status" value="1"/>
</dbReference>
<dbReference type="NCBIfam" id="NF000818">
    <property type="entry name" value="PRK00062.1"/>
    <property type="match status" value="1"/>
</dbReference>
<dbReference type="InterPro" id="IPR015422">
    <property type="entry name" value="PyrdxlP-dep_Trfase_small"/>
</dbReference>
<evidence type="ECO:0000313" key="9">
    <source>
        <dbReference type="Proteomes" id="UP001620461"/>
    </source>
</evidence>
<reference evidence="8 9" key="1">
    <citation type="submission" date="2020-10" db="EMBL/GenBank/DDBJ databases">
        <title>Phylogeny of dyella-like bacteria.</title>
        <authorList>
            <person name="Fu J."/>
        </authorList>
    </citation>
    <scope>NUCLEOTIDE SEQUENCE [LARGE SCALE GENOMIC DNA]</scope>
    <source>
        <strain evidence="8 9">JP1</strain>
    </source>
</reference>
<accession>A0ABW8JHW1</accession>
<dbReference type="EC" id="5.4.3.8" evidence="7"/>
<keyword evidence="4 7" id="KW-0663">Pyridoxal phosphate</keyword>
<dbReference type="InterPro" id="IPR004639">
    <property type="entry name" value="4pyrrol_synth_GluAld_NH2Trfase"/>
</dbReference>
<comment type="pathway">
    <text evidence="2">Porphyrin-containing compound metabolism; protoporphyrin-IX biosynthesis; 5-aminolevulinate from L-glutamyl-tRNA(Glu): step 2/2.</text>
</comment>
<gene>
    <name evidence="7 8" type="primary">hemL</name>
    <name evidence="8" type="ORF">ISP15_05870</name>
</gene>
<proteinExistence type="inferred from homology"/>
<name>A0ABW8JHW1_9GAMM</name>
<dbReference type="NCBIfam" id="TIGR00713">
    <property type="entry name" value="hemL"/>
    <property type="match status" value="1"/>
</dbReference>
<dbReference type="EMBL" id="JADIKJ010000005">
    <property type="protein sequence ID" value="MFK2899856.1"/>
    <property type="molecule type" value="Genomic_DNA"/>
</dbReference>
<dbReference type="PANTHER" id="PTHR43713">
    <property type="entry name" value="GLUTAMATE-1-SEMIALDEHYDE 2,1-AMINOMUTASE"/>
    <property type="match status" value="1"/>
</dbReference>
<dbReference type="InterPro" id="IPR005814">
    <property type="entry name" value="Aminotrans_3"/>
</dbReference>
<protein>
    <recommendedName>
        <fullName evidence="7">Glutamate-1-semialdehyde 2,1-aminomutase</fullName>
        <shortName evidence="7">GSA</shortName>
        <ecNumber evidence="7">5.4.3.8</ecNumber>
    </recommendedName>
    <alternativeName>
        <fullName evidence="7">Glutamate-1-semialdehyde aminotransferase</fullName>
        <shortName evidence="7">GSA-AT</shortName>
    </alternativeName>
</protein>
<dbReference type="GO" id="GO:0042286">
    <property type="term" value="F:glutamate-1-semialdehyde 2,1-aminomutase activity"/>
    <property type="evidence" value="ECO:0007669"/>
    <property type="project" value="UniProtKB-EC"/>
</dbReference>
<evidence type="ECO:0000256" key="2">
    <source>
        <dbReference type="ARBA" id="ARBA00004819"/>
    </source>
</evidence>